<accession>A0A7X6B1H6</accession>
<evidence type="ECO:0000256" key="1">
    <source>
        <dbReference type="SAM" id="MobiDB-lite"/>
    </source>
</evidence>
<proteinExistence type="predicted"/>
<reference evidence="2 3" key="1">
    <citation type="submission" date="2020-02" db="EMBL/GenBank/DDBJ databases">
        <title>Streptomyces malaysiensis DSM14702 (JHCC583434, PFL_A843) Genome sequencing and assembly.</title>
        <authorList>
            <person name="Samborskyy M."/>
        </authorList>
    </citation>
    <scope>NUCLEOTIDE SEQUENCE [LARGE SCALE GENOMIC DNA]</scope>
    <source>
        <strain evidence="2 3">DSM 14702</strain>
    </source>
</reference>
<feature type="region of interest" description="Disordered" evidence="1">
    <location>
        <begin position="45"/>
        <end position="164"/>
    </location>
</feature>
<dbReference type="AlphaFoldDB" id="A0A7X6B1H6"/>
<protein>
    <submittedName>
        <fullName evidence="2">Polysaccharide deacetylase</fullName>
    </submittedName>
</protein>
<gene>
    <name evidence="2" type="ORF">SMALB_8324</name>
</gene>
<name>A0A7X6B1H6_STRMQ</name>
<feature type="compositionally biased region" description="Pro residues" evidence="1">
    <location>
        <begin position="85"/>
        <end position="164"/>
    </location>
</feature>
<dbReference type="EMBL" id="JAALLH010000002">
    <property type="protein sequence ID" value="NIY70193.1"/>
    <property type="molecule type" value="Genomic_DNA"/>
</dbReference>
<evidence type="ECO:0000313" key="3">
    <source>
        <dbReference type="Proteomes" id="UP000536624"/>
    </source>
</evidence>
<evidence type="ECO:0000313" key="2">
    <source>
        <dbReference type="EMBL" id="NIY70193.1"/>
    </source>
</evidence>
<dbReference type="PRINTS" id="PR01217">
    <property type="entry name" value="PRICHEXTENSN"/>
</dbReference>
<organism evidence="2 3">
    <name type="scientific">Streptomyces malaysiensis</name>
    <dbReference type="NCBI Taxonomy" id="92644"/>
    <lineage>
        <taxon>Bacteria</taxon>
        <taxon>Bacillati</taxon>
        <taxon>Actinomycetota</taxon>
        <taxon>Actinomycetes</taxon>
        <taxon>Kitasatosporales</taxon>
        <taxon>Streptomycetaceae</taxon>
        <taxon>Streptomyces</taxon>
        <taxon>Streptomyces violaceusniger group</taxon>
    </lineage>
</organism>
<sequence length="164" mass="16082">MATAMLATPLPPGGGIIARPPRCPAFGAASAFGPALVFGAETMRMSQGTGAPAPGSDVATCRRALEDTVARQTDPTPIHPTQREPGPPSPTPSPGPGGPEPGPAPGPVPGPPPGPPPDPIPTPPPEPPPNPTPGPTPEPSPDPVPRPPGPDPVPDPSPAPGPLT</sequence>
<comment type="caution">
    <text evidence="2">The sequence shown here is derived from an EMBL/GenBank/DDBJ whole genome shotgun (WGS) entry which is preliminary data.</text>
</comment>
<dbReference type="Proteomes" id="UP000536624">
    <property type="component" value="Unassembled WGS sequence"/>
</dbReference>